<protein>
    <submittedName>
        <fullName evidence="1">Uncharacterized protein</fullName>
    </submittedName>
</protein>
<reference evidence="1" key="2">
    <citation type="submission" date="2015-03" db="EMBL/GenBank/DDBJ databases">
        <authorList>
            <person name="Chow C.-E.T."/>
            <person name="Winget D.M."/>
            <person name="White R.A.III."/>
            <person name="Hallam S.J."/>
            <person name="Suttle C.A."/>
        </authorList>
    </citation>
    <scope>NUCLEOTIDE SEQUENCE</scope>
    <source>
        <strain evidence="1">Anoxic2_4</strain>
    </source>
</reference>
<evidence type="ECO:0000313" key="1">
    <source>
        <dbReference type="EMBL" id="AKH47040.1"/>
    </source>
</evidence>
<accession>A0A0F7L534</accession>
<name>A0A0F7L534_9VIRU</name>
<dbReference type="EMBL" id="KR029588">
    <property type="protein sequence ID" value="AKH47040.1"/>
    <property type="molecule type" value="Genomic_DNA"/>
</dbReference>
<sequence>MFGCKTALCTVHQSGVEIPLILPLIFSKFSHRSLTAPISKRSSPCSSSKAFLTTSPVIGLTTGISSLTLAKACFLASAKMLVTSGSLPSK</sequence>
<reference evidence="1" key="1">
    <citation type="journal article" date="2015" name="Front. Microbiol.">
        <title>Combining genomic sequencing methods to explore viral diversity and reveal potential virus-host interactions.</title>
        <authorList>
            <person name="Chow C.E."/>
            <person name="Winget D.M."/>
            <person name="White R.A.III."/>
            <person name="Hallam S.J."/>
            <person name="Suttle C.A."/>
        </authorList>
    </citation>
    <scope>NUCLEOTIDE SEQUENCE</scope>
    <source>
        <strain evidence="1">Anoxic2_4</strain>
    </source>
</reference>
<organism evidence="1">
    <name type="scientific">uncultured marine virus</name>
    <dbReference type="NCBI Taxonomy" id="186617"/>
    <lineage>
        <taxon>Viruses</taxon>
        <taxon>environmental samples</taxon>
    </lineage>
</organism>
<proteinExistence type="predicted"/>